<dbReference type="Proteomes" id="UP000814033">
    <property type="component" value="Unassembled WGS sequence"/>
</dbReference>
<evidence type="ECO:0000313" key="1">
    <source>
        <dbReference type="EMBL" id="KAI0038852.1"/>
    </source>
</evidence>
<name>A0ACB8R4P0_9AGAM</name>
<organism evidence="1 2">
    <name type="scientific">Auriscalpium vulgare</name>
    <dbReference type="NCBI Taxonomy" id="40419"/>
    <lineage>
        <taxon>Eukaryota</taxon>
        <taxon>Fungi</taxon>
        <taxon>Dikarya</taxon>
        <taxon>Basidiomycota</taxon>
        <taxon>Agaricomycotina</taxon>
        <taxon>Agaricomycetes</taxon>
        <taxon>Russulales</taxon>
        <taxon>Auriscalpiaceae</taxon>
        <taxon>Auriscalpium</taxon>
    </lineage>
</organism>
<proteinExistence type="predicted"/>
<gene>
    <name evidence="1" type="ORF">FA95DRAFT_1136175</name>
</gene>
<dbReference type="EMBL" id="MU276398">
    <property type="protein sequence ID" value="KAI0038852.1"/>
    <property type="molecule type" value="Genomic_DNA"/>
</dbReference>
<accession>A0ACB8R4P0</accession>
<sequence length="185" mass="20288">MRMRLRTRCRRPWCRVRWGHGESLGALAACVFSPNSTRLLAAQHENWARTAVHASSCSIKTNINAWHACPPPSDQTTLRRLRLPLTIIICIASTTFATPICVAATRCTQADSTDANLRILARDHSAGHSASSSTRISRTKGPPPAPRVLATLVATTPLLACAARHPVCAHPSAHQHRARHQVRRH</sequence>
<reference evidence="1" key="2">
    <citation type="journal article" date="2022" name="New Phytol.">
        <title>Evolutionary transition to the ectomycorrhizal habit in the genomes of a hyperdiverse lineage of mushroom-forming fungi.</title>
        <authorList>
            <person name="Looney B."/>
            <person name="Miyauchi S."/>
            <person name="Morin E."/>
            <person name="Drula E."/>
            <person name="Courty P.E."/>
            <person name="Kohler A."/>
            <person name="Kuo A."/>
            <person name="LaButti K."/>
            <person name="Pangilinan J."/>
            <person name="Lipzen A."/>
            <person name="Riley R."/>
            <person name="Andreopoulos W."/>
            <person name="He G."/>
            <person name="Johnson J."/>
            <person name="Nolan M."/>
            <person name="Tritt A."/>
            <person name="Barry K.W."/>
            <person name="Grigoriev I.V."/>
            <person name="Nagy L.G."/>
            <person name="Hibbett D."/>
            <person name="Henrissat B."/>
            <person name="Matheny P.B."/>
            <person name="Labbe J."/>
            <person name="Martin F.M."/>
        </authorList>
    </citation>
    <scope>NUCLEOTIDE SEQUENCE</scope>
    <source>
        <strain evidence="1">FP105234-sp</strain>
    </source>
</reference>
<protein>
    <submittedName>
        <fullName evidence="1">Uncharacterized protein</fullName>
    </submittedName>
</protein>
<reference evidence="1" key="1">
    <citation type="submission" date="2021-02" db="EMBL/GenBank/DDBJ databases">
        <authorList>
            <consortium name="DOE Joint Genome Institute"/>
            <person name="Ahrendt S."/>
            <person name="Looney B.P."/>
            <person name="Miyauchi S."/>
            <person name="Morin E."/>
            <person name="Drula E."/>
            <person name="Courty P.E."/>
            <person name="Chicoki N."/>
            <person name="Fauchery L."/>
            <person name="Kohler A."/>
            <person name="Kuo A."/>
            <person name="Labutti K."/>
            <person name="Pangilinan J."/>
            <person name="Lipzen A."/>
            <person name="Riley R."/>
            <person name="Andreopoulos W."/>
            <person name="He G."/>
            <person name="Johnson J."/>
            <person name="Barry K.W."/>
            <person name="Grigoriev I.V."/>
            <person name="Nagy L."/>
            <person name="Hibbett D."/>
            <person name="Henrissat B."/>
            <person name="Matheny P.B."/>
            <person name="Labbe J."/>
            <person name="Martin F."/>
        </authorList>
    </citation>
    <scope>NUCLEOTIDE SEQUENCE</scope>
    <source>
        <strain evidence="1">FP105234-sp</strain>
    </source>
</reference>
<evidence type="ECO:0000313" key="2">
    <source>
        <dbReference type="Proteomes" id="UP000814033"/>
    </source>
</evidence>
<keyword evidence="2" id="KW-1185">Reference proteome</keyword>
<comment type="caution">
    <text evidence="1">The sequence shown here is derived from an EMBL/GenBank/DDBJ whole genome shotgun (WGS) entry which is preliminary data.</text>
</comment>